<dbReference type="EMBL" id="CP032382">
    <property type="protein sequence ID" value="AYB33399.1"/>
    <property type="molecule type" value="Genomic_DNA"/>
</dbReference>
<proteinExistence type="predicted"/>
<protein>
    <submittedName>
        <fullName evidence="1">Uncharacterized protein</fullName>
    </submittedName>
</protein>
<organism evidence="1 2">
    <name type="scientific">Chryseolinea soli</name>
    <dbReference type="NCBI Taxonomy" id="2321403"/>
    <lineage>
        <taxon>Bacteria</taxon>
        <taxon>Pseudomonadati</taxon>
        <taxon>Bacteroidota</taxon>
        <taxon>Cytophagia</taxon>
        <taxon>Cytophagales</taxon>
        <taxon>Fulvivirgaceae</taxon>
        <taxon>Chryseolinea</taxon>
    </lineage>
</organism>
<dbReference type="AlphaFoldDB" id="A0A385SQF6"/>
<sequence length="97" mass="11564">MEVSKYTVKDLLLNESFQRWVLNPDGDGRSMWESWQHLHPGHFELLEEARTILLQLRDRVEQEIDADEHEVWNRLKQGLDEDEEKTLPCLTQPVHKS</sequence>
<name>A0A385SQF6_9BACT</name>
<keyword evidence="2" id="KW-1185">Reference proteome</keyword>
<accession>A0A385SQF6</accession>
<dbReference type="Proteomes" id="UP000266183">
    <property type="component" value="Chromosome"/>
</dbReference>
<gene>
    <name evidence="1" type="ORF">D4L85_23655</name>
</gene>
<evidence type="ECO:0000313" key="1">
    <source>
        <dbReference type="EMBL" id="AYB33399.1"/>
    </source>
</evidence>
<dbReference type="KEGG" id="chk:D4L85_23655"/>
<evidence type="ECO:0000313" key="2">
    <source>
        <dbReference type="Proteomes" id="UP000266183"/>
    </source>
</evidence>
<reference evidence="2" key="1">
    <citation type="submission" date="2018-09" db="EMBL/GenBank/DDBJ databases">
        <title>Chryseolinea sp. KIS68-18 isolated from soil.</title>
        <authorList>
            <person name="Weon H.-Y."/>
            <person name="Kwon S.-W."/>
            <person name="Lee S.A."/>
        </authorList>
    </citation>
    <scope>NUCLEOTIDE SEQUENCE [LARGE SCALE GENOMIC DNA]</scope>
    <source>
        <strain evidence="2">KIS68-18</strain>
    </source>
</reference>